<name>A0A9D3ZN77_9ROSI</name>
<dbReference type="AlphaFoldDB" id="A0A9D3ZN77"/>
<gene>
    <name evidence="1" type="ORF">J1N35_039012</name>
</gene>
<evidence type="ECO:0000313" key="2">
    <source>
        <dbReference type="Proteomes" id="UP000828251"/>
    </source>
</evidence>
<reference evidence="1 2" key="1">
    <citation type="journal article" date="2021" name="Plant Biotechnol. J.">
        <title>Multi-omics assisted identification of the key and species-specific regulatory components of drought-tolerant mechanisms in Gossypium stocksii.</title>
        <authorList>
            <person name="Yu D."/>
            <person name="Ke L."/>
            <person name="Zhang D."/>
            <person name="Wu Y."/>
            <person name="Sun Y."/>
            <person name="Mei J."/>
            <person name="Sun J."/>
            <person name="Sun Y."/>
        </authorList>
    </citation>
    <scope>NUCLEOTIDE SEQUENCE [LARGE SCALE GENOMIC DNA]</scope>
    <source>
        <strain evidence="2">cv. E1</strain>
        <tissue evidence="1">Leaf</tissue>
    </source>
</reference>
<protein>
    <submittedName>
        <fullName evidence="1">Uncharacterized protein</fullName>
    </submittedName>
</protein>
<dbReference type="EMBL" id="JAIQCV010000011">
    <property type="protein sequence ID" value="KAH1048228.1"/>
    <property type="molecule type" value="Genomic_DNA"/>
</dbReference>
<proteinExistence type="predicted"/>
<accession>A0A9D3ZN77</accession>
<organism evidence="1 2">
    <name type="scientific">Gossypium stocksii</name>
    <dbReference type="NCBI Taxonomy" id="47602"/>
    <lineage>
        <taxon>Eukaryota</taxon>
        <taxon>Viridiplantae</taxon>
        <taxon>Streptophyta</taxon>
        <taxon>Embryophyta</taxon>
        <taxon>Tracheophyta</taxon>
        <taxon>Spermatophyta</taxon>
        <taxon>Magnoliopsida</taxon>
        <taxon>eudicotyledons</taxon>
        <taxon>Gunneridae</taxon>
        <taxon>Pentapetalae</taxon>
        <taxon>rosids</taxon>
        <taxon>malvids</taxon>
        <taxon>Malvales</taxon>
        <taxon>Malvaceae</taxon>
        <taxon>Malvoideae</taxon>
        <taxon>Gossypium</taxon>
    </lineage>
</organism>
<dbReference type="Proteomes" id="UP000828251">
    <property type="component" value="Unassembled WGS sequence"/>
</dbReference>
<comment type="caution">
    <text evidence="1">The sequence shown here is derived from an EMBL/GenBank/DDBJ whole genome shotgun (WGS) entry which is preliminary data.</text>
</comment>
<sequence>MGHVAKECTDISKLRKESGEDDLPYSLALKAESNLVGRESLQLGNIGRKFMEQCLYTREKKERDTSAVKLIEDIITNKEQITPDLGHTRISNKTVIRKTNKQESLEIIESRGTEIGTLLTEIEQPWEEEKAKMNIIAIALGISENHKKLRWKRKGRIWQITDIQMETVTCKRKCFSNREESPETCFDSGNDHKKARMEINISNYHVLEKLAHIIVTTSLKQKKMIYLLGEVPCYAKRQAEMERPREPD</sequence>
<evidence type="ECO:0000313" key="1">
    <source>
        <dbReference type="EMBL" id="KAH1048228.1"/>
    </source>
</evidence>
<keyword evidence="2" id="KW-1185">Reference proteome</keyword>